<keyword evidence="2" id="KW-1185">Reference proteome</keyword>
<gene>
    <name evidence="1" type="ORF">ASPSYDRAFT_946494</name>
</gene>
<dbReference type="Proteomes" id="UP000184356">
    <property type="component" value="Unassembled WGS sequence"/>
</dbReference>
<sequence length="140" mass="15982">MFVFGPCHYCRRVEFCLLFLAFLLSIHCSFSCLPFLRLHLPLPLISALKSTKFLLSQGAGQWDQPDGLCHFADVFDYPFQTLACTGLHWPILTPLRVTSQRKSYISEGKPTANPEPFFCSFPARGKQGRTEREIEKKARP</sequence>
<proteinExistence type="predicted"/>
<accession>A0A1L9TG99</accession>
<protein>
    <submittedName>
        <fullName evidence="1">Uncharacterized protein</fullName>
    </submittedName>
</protein>
<organism evidence="1 2">
    <name type="scientific">Aspergillus sydowii CBS 593.65</name>
    <dbReference type="NCBI Taxonomy" id="1036612"/>
    <lineage>
        <taxon>Eukaryota</taxon>
        <taxon>Fungi</taxon>
        <taxon>Dikarya</taxon>
        <taxon>Ascomycota</taxon>
        <taxon>Pezizomycotina</taxon>
        <taxon>Eurotiomycetes</taxon>
        <taxon>Eurotiomycetidae</taxon>
        <taxon>Eurotiales</taxon>
        <taxon>Aspergillaceae</taxon>
        <taxon>Aspergillus</taxon>
        <taxon>Aspergillus subgen. Nidulantes</taxon>
    </lineage>
</organism>
<dbReference type="RefSeq" id="XP_040702254.1">
    <property type="nucleotide sequence ID" value="XM_040853003.1"/>
</dbReference>
<dbReference type="GeneID" id="63769076"/>
<evidence type="ECO:0000313" key="2">
    <source>
        <dbReference type="Proteomes" id="UP000184356"/>
    </source>
</evidence>
<evidence type="ECO:0000313" key="1">
    <source>
        <dbReference type="EMBL" id="OJJ58448.1"/>
    </source>
</evidence>
<dbReference type="AlphaFoldDB" id="A0A1L9TG99"/>
<name>A0A1L9TG99_9EURO</name>
<reference evidence="2" key="1">
    <citation type="journal article" date="2017" name="Genome Biol.">
        <title>Comparative genomics reveals high biological diversity and specific adaptations in the industrially and medically important fungal genus Aspergillus.</title>
        <authorList>
            <person name="de Vries R.P."/>
            <person name="Riley R."/>
            <person name="Wiebenga A."/>
            <person name="Aguilar-Osorio G."/>
            <person name="Amillis S."/>
            <person name="Uchima C.A."/>
            <person name="Anderluh G."/>
            <person name="Asadollahi M."/>
            <person name="Askin M."/>
            <person name="Barry K."/>
            <person name="Battaglia E."/>
            <person name="Bayram O."/>
            <person name="Benocci T."/>
            <person name="Braus-Stromeyer S.A."/>
            <person name="Caldana C."/>
            <person name="Canovas D."/>
            <person name="Cerqueira G.C."/>
            <person name="Chen F."/>
            <person name="Chen W."/>
            <person name="Choi C."/>
            <person name="Clum A."/>
            <person name="Dos Santos R.A."/>
            <person name="Damasio A.R."/>
            <person name="Diallinas G."/>
            <person name="Emri T."/>
            <person name="Fekete E."/>
            <person name="Flipphi M."/>
            <person name="Freyberg S."/>
            <person name="Gallo A."/>
            <person name="Gournas C."/>
            <person name="Habgood R."/>
            <person name="Hainaut M."/>
            <person name="Harispe M.L."/>
            <person name="Henrissat B."/>
            <person name="Hilden K.S."/>
            <person name="Hope R."/>
            <person name="Hossain A."/>
            <person name="Karabika E."/>
            <person name="Karaffa L."/>
            <person name="Karanyi Z."/>
            <person name="Krasevec N."/>
            <person name="Kuo A."/>
            <person name="Kusch H."/>
            <person name="LaButti K."/>
            <person name="Lagendijk E.L."/>
            <person name="Lapidus A."/>
            <person name="Levasseur A."/>
            <person name="Lindquist E."/>
            <person name="Lipzen A."/>
            <person name="Logrieco A.F."/>
            <person name="MacCabe A."/>
            <person name="Maekelae M.R."/>
            <person name="Malavazi I."/>
            <person name="Melin P."/>
            <person name="Meyer V."/>
            <person name="Mielnichuk N."/>
            <person name="Miskei M."/>
            <person name="Molnar A.P."/>
            <person name="Mule G."/>
            <person name="Ngan C.Y."/>
            <person name="Orejas M."/>
            <person name="Orosz E."/>
            <person name="Ouedraogo J.P."/>
            <person name="Overkamp K.M."/>
            <person name="Park H.-S."/>
            <person name="Perrone G."/>
            <person name="Piumi F."/>
            <person name="Punt P.J."/>
            <person name="Ram A.F."/>
            <person name="Ramon A."/>
            <person name="Rauscher S."/>
            <person name="Record E."/>
            <person name="Riano-Pachon D.M."/>
            <person name="Robert V."/>
            <person name="Roehrig J."/>
            <person name="Ruller R."/>
            <person name="Salamov A."/>
            <person name="Salih N.S."/>
            <person name="Samson R.A."/>
            <person name="Sandor E."/>
            <person name="Sanguinetti M."/>
            <person name="Schuetze T."/>
            <person name="Sepcic K."/>
            <person name="Shelest E."/>
            <person name="Sherlock G."/>
            <person name="Sophianopoulou V."/>
            <person name="Squina F.M."/>
            <person name="Sun H."/>
            <person name="Susca A."/>
            <person name="Todd R.B."/>
            <person name="Tsang A."/>
            <person name="Unkles S.E."/>
            <person name="van de Wiele N."/>
            <person name="van Rossen-Uffink D."/>
            <person name="Oliveira J.V."/>
            <person name="Vesth T.C."/>
            <person name="Visser J."/>
            <person name="Yu J.-H."/>
            <person name="Zhou M."/>
            <person name="Andersen M.R."/>
            <person name="Archer D.B."/>
            <person name="Baker S.E."/>
            <person name="Benoit I."/>
            <person name="Brakhage A.A."/>
            <person name="Braus G.H."/>
            <person name="Fischer R."/>
            <person name="Frisvad J.C."/>
            <person name="Goldman G.H."/>
            <person name="Houbraken J."/>
            <person name="Oakley B."/>
            <person name="Pocsi I."/>
            <person name="Scazzocchio C."/>
            <person name="Seiboth B."/>
            <person name="vanKuyk P.A."/>
            <person name="Wortman J."/>
            <person name="Dyer P.S."/>
            <person name="Grigoriev I.V."/>
        </authorList>
    </citation>
    <scope>NUCLEOTIDE SEQUENCE [LARGE SCALE GENOMIC DNA]</scope>
    <source>
        <strain evidence="2">CBS 593.65</strain>
    </source>
</reference>
<dbReference type="VEuPathDB" id="FungiDB:ASPSYDRAFT_946494"/>
<dbReference type="EMBL" id="KV878586">
    <property type="protein sequence ID" value="OJJ58448.1"/>
    <property type="molecule type" value="Genomic_DNA"/>
</dbReference>